<evidence type="ECO:0000256" key="5">
    <source>
        <dbReference type="ARBA" id="ARBA00023130"/>
    </source>
</evidence>
<dbReference type="Pfam" id="PF00969">
    <property type="entry name" value="MHC_II_beta"/>
    <property type="match status" value="1"/>
</dbReference>
<evidence type="ECO:0000256" key="8">
    <source>
        <dbReference type="ARBA" id="ARBA00023180"/>
    </source>
</evidence>
<dbReference type="EMBL" id="VZRP01008978">
    <property type="protein sequence ID" value="NWV63706.1"/>
    <property type="molecule type" value="Genomic_DNA"/>
</dbReference>
<dbReference type="Gene3D" id="3.10.320.10">
    <property type="entry name" value="Class II Histocompatibility Antigen, M Beta Chain, Chain B, domain 1"/>
    <property type="match status" value="1"/>
</dbReference>
<keyword evidence="6" id="KW-0472">Membrane</keyword>
<evidence type="ECO:0000256" key="6">
    <source>
        <dbReference type="ARBA" id="ARBA00023136"/>
    </source>
</evidence>
<dbReference type="PANTHER" id="PTHR19944">
    <property type="entry name" value="MHC CLASS II-RELATED"/>
    <property type="match status" value="1"/>
</dbReference>
<proteinExistence type="predicted"/>
<name>A0A7K6GK22_9PASS</name>
<gene>
    <name evidence="11" type="primary">H2ab1</name>
    <name evidence="11" type="ORF">MALELE_R15205</name>
</gene>
<keyword evidence="4" id="KW-1133">Transmembrane helix</keyword>
<evidence type="ECO:0000256" key="3">
    <source>
        <dbReference type="ARBA" id="ARBA00022859"/>
    </source>
</evidence>
<evidence type="ECO:0000313" key="12">
    <source>
        <dbReference type="Proteomes" id="UP000564407"/>
    </source>
</evidence>
<dbReference type="InterPro" id="IPR014745">
    <property type="entry name" value="MHC_II_a/b_N"/>
</dbReference>
<accession>A0A7K6GK22</accession>
<reference evidence="11 12" key="1">
    <citation type="submission" date="2019-09" db="EMBL/GenBank/DDBJ databases">
        <title>Bird 10,000 Genomes (B10K) Project - Family phase.</title>
        <authorList>
            <person name="Zhang G."/>
        </authorList>
    </citation>
    <scope>NUCLEOTIDE SEQUENCE [LARGE SCALE GENOMIC DNA]</scope>
    <source>
        <strain evidence="11">B10K-DU-029-44</strain>
        <tissue evidence="11">Heart</tissue>
    </source>
</reference>
<evidence type="ECO:0000256" key="9">
    <source>
        <dbReference type="ARBA" id="ARBA00023182"/>
    </source>
</evidence>
<dbReference type="SMART" id="SM00921">
    <property type="entry name" value="MHC_II_beta"/>
    <property type="match status" value="1"/>
</dbReference>
<organism evidence="11 12">
    <name type="scientific">Malurus elegans</name>
    <name type="common">Red-winged fairywren</name>
    <dbReference type="NCBI Taxonomy" id="720584"/>
    <lineage>
        <taxon>Eukaryota</taxon>
        <taxon>Metazoa</taxon>
        <taxon>Chordata</taxon>
        <taxon>Craniata</taxon>
        <taxon>Vertebrata</taxon>
        <taxon>Euteleostomi</taxon>
        <taxon>Archelosauria</taxon>
        <taxon>Archosauria</taxon>
        <taxon>Dinosauria</taxon>
        <taxon>Saurischia</taxon>
        <taxon>Theropoda</taxon>
        <taxon>Coelurosauria</taxon>
        <taxon>Aves</taxon>
        <taxon>Neognathae</taxon>
        <taxon>Neoaves</taxon>
        <taxon>Telluraves</taxon>
        <taxon>Australaves</taxon>
        <taxon>Passeriformes</taxon>
        <taxon>Meliphagoidea</taxon>
        <taxon>Maluridae</taxon>
        <taxon>Malurus</taxon>
    </lineage>
</organism>
<evidence type="ECO:0000313" key="11">
    <source>
        <dbReference type="EMBL" id="NWV63706.1"/>
    </source>
</evidence>
<evidence type="ECO:0000256" key="2">
    <source>
        <dbReference type="ARBA" id="ARBA00022692"/>
    </source>
</evidence>
<evidence type="ECO:0000256" key="1">
    <source>
        <dbReference type="ARBA" id="ARBA00004479"/>
    </source>
</evidence>
<feature type="non-terminal residue" evidence="11">
    <location>
        <position position="1"/>
    </location>
</feature>
<feature type="domain" description="MHC class II beta chain N-terminal" evidence="10">
    <location>
        <begin position="15"/>
        <end position="89"/>
    </location>
</feature>
<evidence type="ECO:0000259" key="10">
    <source>
        <dbReference type="SMART" id="SM00921"/>
    </source>
</evidence>
<keyword evidence="12" id="KW-1185">Reference proteome</keyword>
<dbReference type="FunFam" id="3.10.320.10:FF:000001">
    <property type="entry name" value="HLA class II histocompatibility antigen, DRB1-1 beta chain"/>
    <property type="match status" value="1"/>
</dbReference>
<comment type="subcellular location">
    <subcellularLocation>
        <location evidence="1">Membrane</location>
        <topology evidence="1">Single-pass type I membrane protein</topology>
    </subcellularLocation>
</comment>
<dbReference type="GO" id="GO:0042613">
    <property type="term" value="C:MHC class II protein complex"/>
    <property type="evidence" value="ECO:0007669"/>
    <property type="project" value="UniProtKB-KW"/>
</dbReference>
<keyword evidence="8" id="KW-0325">Glycoprotein</keyword>
<evidence type="ECO:0000256" key="7">
    <source>
        <dbReference type="ARBA" id="ARBA00023157"/>
    </source>
</evidence>
<evidence type="ECO:0000256" key="4">
    <source>
        <dbReference type="ARBA" id="ARBA00022989"/>
    </source>
</evidence>
<dbReference type="AlphaFoldDB" id="A0A7K6GK22"/>
<protein>
    <submittedName>
        <fullName evidence="11">HB2Q protein</fullName>
    </submittedName>
</protein>
<keyword evidence="7" id="KW-1015">Disulfide bond</keyword>
<feature type="non-terminal residue" evidence="11">
    <location>
        <position position="95"/>
    </location>
</feature>
<keyword evidence="3" id="KW-0391">Immunity</keyword>
<dbReference type="InterPro" id="IPR050160">
    <property type="entry name" value="MHC/Immunoglobulin"/>
</dbReference>
<dbReference type="GO" id="GO:0002250">
    <property type="term" value="P:adaptive immune response"/>
    <property type="evidence" value="ECO:0007669"/>
    <property type="project" value="UniProtKB-KW"/>
</dbReference>
<keyword evidence="2" id="KW-0812">Transmembrane</keyword>
<dbReference type="InterPro" id="IPR000353">
    <property type="entry name" value="MHC_II_b_N"/>
</dbReference>
<sequence>PVTARSGVFQETRKGECHFTNGTERVRFVGRLIYNRVEYARFDSDVGDFVGFTPDGEVQARYWNSQPQLLEYNRGVVDTVCRHNYGITTPFSADR</sequence>
<dbReference type="PANTHER" id="PTHR19944:SF99">
    <property type="entry name" value="HLA CLASS II HISTOCOMPATIBILITY ANTIGEN, DRB1 BETA CHAIN"/>
    <property type="match status" value="1"/>
</dbReference>
<dbReference type="GO" id="GO:0002504">
    <property type="term" value="P:antigen processing and presentation of peptide or polysaccharide antigen via MHC class II"/>
    <property type="evidence" value="ECO:0007669"/>
    <property type="project" value="UniProtKB-KW"/>
</dbReference>
<keyword evidence="5" id="KW-1064">Adaptive immunity</keyword>
<dbReference type="InterPro" id="IPR011162">
    <property type="entry name" value="MHC_I/II-like_Ag-recog"/>
</dbReference>
<comment type="caution">
    <text evidence="11">The sequence shown here is derived from an EMBL/GenBank/DDBJ whole genome shotgun (WGS) entry which is preliminary data.</text>
</comment>
<dbReference type="SUPFAM" id="SSF54452">
    <property type="entry name" value="MHC antigen-recognition domain"/>
    <property type="match status" value="1"/>
</dbReference>
<dbReference type="Proteomes" id="UP000564407">
    <property type="component" value="Unassembled WGS sequence"/>
</dbReference>
<keyword evidence="9" id="KW-0491">MHC II</keyword>